<dbReference type="RefSeq" id="WP_255929287.1">
    <property type="nucleotide sequence ID" value="NZ_JANFNH010000020.1"/>
</dbReference>
<proteinExistence type="predicted"/>
<reference evidence="2 3" key="1">
    <citation type="submission" date="2022-06" db="EMBL/GenBank/DDBJ databases">
        <title>Draft genome sequence of type strain Streptomyces rubrisoli DSM 42083.</title>
        <authorList>
            <person name="Duangmal K."/>
            <person name="Klaysubun C."/>
        </authorList>
    </citation>
    <scope>NUCLEOTIDE SEQUENCE [LARGE SCALE GENOMIC DNA]</scope>
    <source>
        <strain evidence="2 3">DSM 42083</strain>
    </source>
</reference>
<organism evidence="2 3">
    <name type="scientific">Streptantibioticus rubrisoli</name>
    <dbReference type="NCBI Taxonomy" id="1387313"/>
    <lineage>
        <taxon>Bacteria</taxon>
        <taxon>Bacillati</taxon>
        <taxon>Actinomycetota</taxon>
        <taxon>Actinomycetes</taxon>
        <taxon>Kitasatosporales</taxon>
        <taxon>Streptomycetaceae</taxon>
        <taxon>Streptantibioticus</taxon>
    </lineage>
</organism>
<name>A0ABT1PHR6_9ACTN</name>
<comment type="caution">
    <text evidence="2">The sequence shown here is derived from an EMBL/GenBank/DDBJ whole genome shotgun (WGS) entry which is preliminary data.</text>
</comment>
<gene>
    <name evidence="2" type="ORF">NON19_17915</name>
</gene>
<evidence type="ECO:0000256" key="1">
    <source>
        <dbReference type="SAM" id="MobiDB-lite"/>
    </source>
</evidence>
<feature type="region of interest" description="Disordered" evidence="1">
    <location>
        <begin position="1"/>
        <end position="25"/>
    </location>
</feature>
<accession>A0ABT1PHR6</accession>
<dbReference type="EMBL" id="JANFNH010000020">
    <property type="protein sequence ID" value="MCQ4043845.1"/>
    <property type="molecule type" value="Genomic_DNA"/>
</dbReference>
<dbReference type="Proteomes" id="UP001206206">
    <property type="component" value="Unassembled WGS sequence"/>
</dbReference>
<protein>
    <submittedName>
        <fullName evidence="2">Uncharacterized protein</fullName>
    </submittedName>
</protein>
<keyword evidence="3" id="KW-1185">Reference proteome</keyword>
<feature type="region of interest" description="Disordered" evidence="1">
    <location>
        <begin position="53"/>
        <end position="117"/>
    </location>
</feature>
<evidence type="ECO:0000313" key="2">
    <source>
        <dbReference type="EMBL" id="MCQ4043845.1"/>
    </source>
</evidence>
<evidence type="ECO:0000313" key="3">
    <source>
        <dbReference type="Proteomes" id="UP001206206"/>
    </source>
</evidence>
<sequence>MTDQHTAAEVGAQRPGRPANPCGHWDGPERRYCGATDGVRRYVIGHRCPLHTPAALQGKPEPPEGPGWPAHAWTTPSPQSASALIDNRAVASGKRRSSPHVYRATQAAVADEKEVNR</sequence>